<dbReference type="PIRSF" id="PIRSF002401">
    <property type="entry name" value="GTP_bd_Obg/CgtA"/>
    <property type="match status" value="1"/>
</dbReference>
<evidence type="ECO:0000256" key="1">
    <source>
        <dbReference type="ARBA" id="ARBA00007699"/>
    </source>
</evidence>
<feature type="binding site" evidence="8">
    <location>
        <begin position="281"/>
        <end position="284"/>
    </location>
    <ligand>
        <name>GTP</name>
        <dbReference type="ChEBI" id="CHEBI:37565"/>
    </ligand>
</feature>
<dbReference type="PROSITE" id="PS51710">
    <property type="entry name" value="G_OBG"/>
    <property type="match status" value="1"/>
</dbReference>
<comment type="similarity">
    <text evidence="1 8">Belongs to the TRAFAC class OBG-HflX-like GTPase superfamily. OBG GTPase family.</text>
</comment>
<dbReference type="AlphaFoldDB" id="A0A0S3QSU3"/>
<evidence type="ECO:0000313" key="12">
    <source>
        <dbReference type="Proteomes" id="UP000063234"/>
    </source>
</evidence>
<dbReference type="SUPFAM" id="SSF52540">
    <property type="entry name" value="P-loop containing nucleoside triphosphate hydrolases"/>
    <property type="match status" value="1"/>
</dbReference>
<dbReference type="Gene3D" id="3.40.50.300">
    <property type="entry name" value="P-loop containing nucleotide triphosphate hydrolases"/>
    <property type="match status" value="1"/>
</dbReference>
<dbReference type="PANTHER" id="PTHR11702:SF31">
    <property type="entry name" value="MITOCHONDRIAL RIBOSOME-ASSOCIATED GTPASE 2"/>
    <property type="match status" value="1"/>
</dbReference>
<dbReference type="InterPro" id="IPR006169">
    <property type="entry name" value="GTP1_OBG_dom"/>
</dbReference>
<feature type="binding site" evidence="8">
    <location>
        <begin position="212"/>
        <end position="215"/>
    </location>
    <ligand>
        <name>GTP</name>
        <dbReference type="ChEBI" id="CHEBI:37565"/>
    </ligand>
</feature>
<dbReference type="InterPro" id="IPR005225">
    <property type="entry name" value="Small_GTP-bd"/>
</dbReference>
<protein>
    <recommendedName>
        <fullName evidence="8">GTPase Obg</fullName>
        <ecNumber evidence="8">3.6.5.-</ecNumber>
    </recommendedName>
    <alternativeName>
        <fullName evidence="8">GTP-binding protein Obg</fullName>
    </alternativeName>
</protein>
<keyword evidence="6 8" id="KW-0460">Magnesium</keyword>
<dbReference type="NCBIfam" id="TIGR02729">
    <property type="entry name" value="Obg_CgtA"/>
    <property type="match status" value="1"/>
</dbReference>
<dbReference type="KEGG" id="ttk:TST_0539"/>
<accession>A0A0S3QSU3</accession>
<feature type="binding site" evidence="8">
    <location>
        <begin position="165"/>
        <end position="172"/>
    </location>
    <ligand>
        <name>GTP</name>
        <dbReference type="ChEBI" id="CHEBI:37565"/>
    </ligand>
</feature>
<dbReference type="Pfam" id="PF01018">
    <property type="entry name" value="GTP1_OBG"/>
    <property type="match status" value="1"/>
</dbReference>
<dbReference type="InterPro" id="IPR006074">
    <property type="entry name" value="GTP1-OBG_CS"/>
</dbReference>
<dbReference type="EMBL" id="AP013035">
    <property type="protein sequence ID" value="BAT71345.1"/>
    <property type="molecule type" value="Genomic_DNA"/>
</dbReference>
<dbReference type="InterPro" id="IPR006073">
    <property type="entry name" value="GTP-bd"/>
</dbReference>
<feature type="domain" description="OBG-type G" evidence="9">
    <location>
        <begin position="159"/>
        <end position="329"/>
    </location>
</feature>
<dbReference type="HAMAP" id="MF_01454">
    <property type="entry name" value="GTPase_Obg"/>
    <property type="match status" value="1"/>
</dbReference>
<comment type="subunit">
    <text evidence="8">Monomer.</text>
</comment>
<feature type="binding site" evidence="8">
    <location>
        <begin position="310"/>
        <end position="312"/>
    </location>
    <ligand>
        <name>GTP</name>
        <dbReference type="ChEBI" id="CHEBI:37565"/>
    </ligand>
</feature>
<dbReference type="GO" id="GO:0005737">
    <property type="term" value="C:cytoplasm"/>
    <property type="evidence" value="ECO:0007669"/>
    <property type="project" value="UniProtKB-SubCell"/>
</dbReference>
<evidence type="ECO:0000313" key="11">
    <source>
        <dbReference type="EMBL" id="BAT71345.1"/>
    </source>
</evidence>
<dbReference type="InterPro" id="IPR014100">
    <property type="entry name" value="GTP-bd_Obg/CgtA"/>
</dbReference>
<evidence type="ECO:0000259" key="9">
    <source>
        <dbReference type="PROSITE" id="PS51710"/>
    </source>
</evidence>
<keyword evidence="7 8" id="KW-0342">GTP-binding</keyword>
<keyword evidence="2 8" id="KW-0963">Cytoplasm</keyword>
<dbReference type="PROSITE" id="PS51883">
    <property type="entry name" value="OBG"/>
    <property type="match status" value="1"/>
</dbReference>
<evidence type="ECO:0000256" key="6">
    <source>
        <dbReference type="ARBA" id="ARBA00022842"/>
    </source>
</evidence>
<dbReference type="PRINTS" id="PR00326">
    <property type="entry name" value="GTP1OBG"/>
</dbReference>
<dbReference type="PATRIC" id="fig|1298851.3.peg.563"/>
<dbReference type="GO" id="GO:0043022">
    <property type="term" value="F:ribosome binding"/>
    <property type="evidence" value="ECO:0007669"/>
    <property type="project" value="UniProtKB-ARBA"/>
</dbReference>
<dbReference type="InterPro" id="IPR036726">
    <property type="entry name" value="GTP1_OBG_dom_sf"/>
</dbReference>
<evidence type="ECO:0000256" key="3">
    <source>
        <dbReference type="ARBA" id="ARBA00022723"/>
    </source>
</evidence>
<dbReference type="NCBIfam" id="NF008956">
    <property type="entry name" value="PRK12299.1"/>
    <property type="match status" value="1"/>
</dbReference>
<evidence type="ECO:0000256" key="8">
    <source>
        <dbReference type="HAMAP-Rule" id="MF_01454"/>
    </source>
</evidence>
<name>A0A0S3QSU3_THET7</name>
<evidence type="ECO:0000256" key="5">
    <source>
        <dbReference type="ARBA" id="ARBA00022801"/>
    </source>
</evidence>
<dbReference type="FunFam" id="2.70.210.12:FF:000001">
    <property type="entry name" value="GTPase Obg"/>
    <property type="match status" value="1"/>
</dbReference>
<dbReference type="RefSeq" id="WP_068549266.1">
    <property type="nucleotide sequence ID" value="NZ_AP013035.1"/>
</dbReference>
<reference evidence="12" key="1">
    <citation type="journal article" date="2018" name="Science">
        <title>A primordial and reversible TCA cycle in a facultatively chemolithoautotrophic thermophile.</title>
        <authorList>
            <person name="Nunoura T."/>
            <person name="Chikaraishi Y."/>
            <person name="Izaki R."/>
            <person name="Suwa T."/>
            <person name="Sato T."/>
            <person name="Harada T."/>
            <person name="Mori K."/>
            <person name="Kato Y."/>
            <person name="Miyazaki M."/>
            <person name="Shimamura S."/>
            <person name="Yanagawa K."/>
            <person name="Shuto A."/>
            <person name="Ohkouchi N."/>
            <person name="Fujita N."/>
            <person name="Takaki Y."/>
            <person name="Atomi H."/>
            <person name="Takai K."/>
        </authorList>
    </citation>
    <scope>NUCLEOTIDE SEQUENCE [LARGE SCALE GENOMIC DNA]</scope>
    <source>
        <strain evidence="12">DSM 17441 / JCM 13301 / NBRC 103674 / ABI70S6</strain>
    </source>
</reference>
<keyword evidence="4 8" id="KW-0547">Nucleotide-binding</keyword>
<dbReference type="GO" id="GO:0042254">
    <property type="term" value="P:ribosome biogenesis"/>
    <property type="evidence" value="ECO:0007669"/>
    <property type="project" value="UniProtKB-UniRule"/>
</dbReference>
<keyword evidence="5 8" id="KW-0378">Hydrolase</keyword>
<proteinExistence type="inferred from homology"/>
<evidence type="ECO:0000256" key="7">
    <source>
        <dbReference type="ARBA" id="ARBA00023134"/>
    </source>
</evidence>
<dbReference type="GO" id="GO:0005525">
    <property type="term" value="F:GTP binding"/>
    <property type="evidence" value="ECO:0007669"/>
    <property type="project" value="UniProtKB-UniRule"/>
</dbReference>
<dbReference type="InterPro" id="IPR031167">
    <property type="entry name" value="G_OBG"/>
</dbReference>
<dbReference type="GO" id="GO:0003924">
    <property type="term" value="F:GTPase activity"/>
    <property type="evidence" value="ECO:0007669"/>
    <property type="project" value="UniProtKB-UniRule"/>
</dbReference>
<dbReference type="SUPFAM" id="SSF82051">
    <property type="entry name" value="Obg GTP-binding protein N-terminal domain"/>
    <property type="match status" value="1"/>
</dbReference>
<dbReference type="NCBIfam" id="NF008954">
    <property type="entry name" value="PRK12296.1"/>
    <property type="match status" value="1"/>
</dbReference>
<evidence type="ECO:0000259" key="10">
    <source>
        <dbReference type="PROSITE" id="PS51883"/>
    </source>
</evidence>
<sequence>MFVDRVKIYVKAGDGGSGCVSFRREKYVPKGGPDGGDGGRGGDVILEVDPHLNTLIDFKYKPHYRAERGRHGKGKKMKGKDAPPLILRVPPGTVVKDAETGEVLADLTELGQRFVVARGGRGGRGNVHFVKPWRQAPRVAEPGEKGEERWIILELKLIADVGLVGLPNAGKSTLLSRISHAKPEIAPYPFTTLTPVLGVVKVGEYESYVVADIPGIIEGAHRGVGLGLDFLRHIERTKVVLQLVDMSGLEMDPFEAFEIVEKELEQYGHGLSQKPRIVVGTKMDTVQDEALVEELRRFVEGRGFKFIDISAVTGHNVEKLIKETWRLLKESTTVG</sequence>
<dbReference type="OrthoDB" id="9807318at2"/>
<feature type="binding site" evidence="8">
    <location>
        <begin position="190"/>
        <end position="194"/>
    </location>
    <ligand>
        <name>GTP</name>
        <dbReference type="ChEBI" id="CHEBI:37565"/>
    </ligand>
</feature>
<evidence type="ECO:0000256" key="2">
    <source>
        <dbReference type="ARBA" id="ARBA00022490"/>
    </source>
</evidence>
<keyword evidence="12" id="KW-1185">Reference proteome</keyword>
<gene>
    <name evidence="8 11" type="primary">obg</name>
    <name evidence="11" type="ORF">TST_0539</name>
</gene>
<dbReference type="NCBIfam" id="TIGR00231">
    <property type="entry name" value="small_GTP"/>
    <property type="match status" value="1"/>
</dbReference>
<dbReference type="CDD" id="cd01898">
    <property type="entry name" value="Obg"/>
    <property type="match status" value="1"/>
</dbReference>
<organism evidence="11 12">
    <name type="scientific">Thermosulfidibacter takaii (strain DSM 17441 / JCM 13301 / NBRC 103674 / ABI70S6)</name>
    <dbReference type="NCBI Taxonomy" id="1298851"/>
    <lineage>
        <taxon>Bacteria</taxon>
        <taxon>Pseudomonadati</taxon>
        <taxon>Thermosulfidibacterota</taxon>
        <taxon>Thermosulfidibacteria</taxon>
        <taxon>Thermosulfidibacterales</taxon>
        <taxon>Thermosulfidibacteraceae</taxon>
    </lineage>
</organism>
<dbReference type="PANTHER" id="PTHR11702">
    <property type="entry name" value="DEVELOPMENTALLY REGULATED GTP-BINDING PROTEIN-RELATED"/>
    <property type="match status" value="1"/>
</dbReference>
<comment type="cofactor">
    <cofactor evidence="8">
        <name>Mg(2+)</name>
        <dbReference type="ChEBI" id="CHEBI:18420"/>
    </cofactor>
</comment>
<dbReference type="Gene3D" id="2.70.210.12">
    <property type="entry name" value="GTP1/OBG domain"/>
    <property type="match status" value="1"/>
</dbReference>
<feature type="binding site" evidence="8">
    <location>
        <position position="192"/>
    </location>
    <ligand>
        <name>Mg(2+)</name>
        <dbReference type="ChEBI" id="CHEBI:18420"/>
    </ligand>
</feature>
<dbReference type="NCBIfam" id="NF008955">
    <property type="entry name" value="PRK12297.1"/>
    <property type="match status" value="1"/>
</dbReference>
<comment type="function">
    <text evidence="8">An essential GTPase which binds GTP, GDP and possibly (p)ppGpp with moderate affinity, with high nucleotide exchange rates and a fairly low GTP hydrolysis rate. Plays a role in control of the cell cycle, stress response, ribosome biogenesis and in those bacteria that undergo differentiation, in morphogenesis control.</text>
</comment>
<evidence type="ECO:0000256" key="4">
    <source>
        <dbReference type="ARBA" id="ARBA00022741"/>
    </source>
</evidence>
<dbReference type="PROSITE" id="PS00905">
    <property type="entry name" value="GTP1_OBG"/>
    <property type="match status" value="1"/>
</dbReference>
<dbReference type="GO" id="GO:0000287">
    <property type="term" value="F:magnesium ion binding"/>
    <property type="evidence" value="ECO:0007669"/>
    <property type="project" value="InterPro"/>
</dbReference>
<feature type="domain" description="Obg" evidence="10">
    <location>
        <begin position="1"/>
        <end position="158"/>
    </location>
</feature>
<dbReference type="STRING" id="1298851.TST_0539"/>
<dbReference type="Proteomes" id="UP000063234">
    <property type="component" value="Chromosome"/>
</dbReference>
<comment type="subcellular location">
    <subcellularLocation>
        <location evidence="8">Cytoplasm</location>
    </subcellularLocation>
</comment>
<dbReference type="InterPro" id="IPR045086">
    <property type="entry name" value="OBG_GTPase"/>
</dbReference>
<dbReference type="EC" id="3.6.5.-" evidence="8"/>
<dbReference type="InterPro" id="IPR027417">
    <property type="entry name" value="P-loop_NTPase"/>
</dbReference>
<dbReference type="Pfam" id="PF01926">
    <property type="entry name" value="MMR_HSR1"/>
    <property type="match status" value="1"/>
</dbReference>
<feature type="binding site" evidence="8">
    <location>
        <position position="172"/>
    </location>
    <ligand>
        <name>Mg(2+)</name>
        <dbReference type="ChEBI" id="CHEBI:18420"/>
    </ligand>
</feature>
<keyword evidence="3 8" id="KW-0479">Metal-binding</keyword>